<keyword evidence="1" id="KW-0732">Signal</keyword>
<accession>A0A1H4DCU8</accession>
<keyword evidence="3" id="KW-1185">Reference proteome</keyword>
<evidence type="ECO:0000313" key="3">
    <source>
        <dbReference type="Proteomes" id="UP000198773"/>
    </source>
</evidence>
<gene>
    <name evidence="2" type="ORF">SAMN04488051_105174</name>
</gene>
<dbReference type="EMBL" id="FNRM01000005">
    <property type="protein sequence ID" value="SEA70270.1"/>
    <property type="molecule type" value="Genomic_DNA"/>
</dbReference>
<feature type="signal peptide" evidence="1">
    <location>
        <begin position="1"/>
        <end position="18"/>
    </location>
</feature>
<protein>
    <submittedName>
        <fullName evidence="2">Uncharacterized protein</fullName>
    </submittedName>
</protein>
<organism evidence="2 3">
    <name type="scientific">Alkalimonas amylolytica</name>
    <dbReference type="NCBI Taxonomy" id="152573"/>
    <lineage>
        <taxon>Bacteria</taxon>
        <taxon>Pseudomonadati</taxon>
        <taxon>Pseudomonadota</taxon>
        <taxon>Gammaproteobacteria</taxon>
        <taxon>Alkalimonas</taxon>
    </lineage>
</organism>
<proteinExistence type="predicted"/>
<evidence type="ECO:0000256" key="1">
    <source>
        <dbReference type="SAM" id="SignalP"/>
    </source>
</evidence>
<name>A0A1H4DCU8_ALKAM</name>
<reference evidence="2 3" key="1">
    <citation type="submission" date="2016-10" db="EMBL/GenBank/DDBJ databases">
        <authorList>
            <person name="de Groot N.N."/>
        </authorList>
    </citation>
    <scope>NUCLEOTIDE SEQUENCE [LARGE SCALE GENOMIC DNA]</scope>
    <source>
        <strain evidence="2 3">CGMCC 1.3430</strain>
    </source>
</reference>
<sequence length="152" mass="16920">MATSFLRLLTTTSVAIYAATLGAVVTEPPPVQTAKLPYTQTSVLHLLVHPDRYYNRNIRVSGYYLPSVGLTISKDEQLQYEFAAPLLDSASAFSGTECDQQWVVLEGHFLPVFAQEERTIQGRIIADRLTVMASDEVCWQRTEPVNLEQVGS</sequence>
<dbReference type="Proteomes" id="UP000198773">
    <property type="component" value="Unassembled WGS sequence"/>
</dbReference>
<dbReference type="RefSeq" id="WP_139243702.1">
    <property type="nucleotide sequence ID" value="NZ_FNRM01000005.1"/>
</dbReference>
<dbReference type="AlphaFoldDB" id="A0A1H4DCU8"/>
<dbReference type="STRING" id="152573.SAMN04488051_105174"/>
<evidence type="ECO:0000313" key="2">
    <source>
        <dbReference type="EMBL" id="SEA70270.1"/>
    </source>
</evidence>
<feature type="chain" id="PRO_5011673776" evidence="1">
    <location>
        <begin position="19"/>
        <end position="152"/>
    </location>
</feature>
<dbReference type="OrthoDB" id="7095860at2"/>